<reference evidence="1" key="1">
    <citation type="submission" date="2022-12" db="EMBL/GenBank/DDBJ databases">
        <authorList>
            <person name="Petersen C."/>
        </authorList>
    </citation>
    <scope>NUCLEOTIDE SEQUENCE</scope>
    <source>
        <strain evidence="1">IBT 30728</strain>
    </source>
</reference>
<organism evidence="1 2">
    <name type="scientific">Penicillium diatomitis</name>
    <dbReference type="NCBI Taxonomy" id="2819901"/>
    <lineage>
        <taxon>Eukaryota</taxon>
        <taxon>Fungi</taxon>
        <taxon>Dikarya</taxon>
        <taxon>Ascomycota</taxon>
        <taxon>Pezizomycotina</taxon>
        <taxon>Eurotiomycetes</taxon>
        <taxon>Eurotiomycetidae</taxon>
        <taxon>Eurotiales</taxon>
        <taxon>Aspergillaceae</taxon>
        <taxon>Penicillium</taxon>
    </lineage>
</organism>
<gene>
    <name evidence="1" type="ORF">N7539_009021</name>
</gene>
<dbReference type="EMBL" id="JAPWDQ010000015">
    <property type="protein sequence ID" value="KAJ5469403.1"/>
    <property type="molecule type" value="Genomic_DNA"/>
</dbReference>
<dbReference type="GeneID" id="81628866"/>
<protein>
    <submittedName>
        <fullName evidence="1">Uncharacterized protein</fullName>
    </submittedName>
</protein>
<sequence>MKDISWKNVPGESLTQEYFRSLDFPERDDVRAHGAANVEDLKDDLQLDHWQYVSVWHNRSQTMTSNVHRGFTSLNDSRSFGNSIIGHRLIPRGGGEMGILILIPAWATYNRAEASSTVVSARQCLFYGGCNALH</sequence>
<accession>A0A9X0BJI0</accession>
<evidence type="ECO:0000313" key="1">
    <source>
        <dbReference type="EMBL" id="KAJ5469403.1"/>
    </source>
</evidence>
<keyword evidence="2" id="KW-1185">Reference proteome</keyword>
<name>A0A9X0BJI0_9EURO</name>
<comment type="caution">
    <text evidence="1">The sequence shown here is derived from an EMBL/GenBank/DDBJ whole genome shotgun (WGS) entry which is preliminary data.</text>
</comment>
<dbReference type="RefSeq" id="XP_056785993.1">
    <property type="nucleotide sequence ID" value="XM_056938616.1"/>
</dbReference>
<dbReference type="AlphaFoldDB" id="A0A9X0BJI0"/>
<proteinExistence type="predicted"/>
<evidence type="ECO:0000313" key="2">
    <source>
        <dbReference type="Proteomes" id="UP001148312"/>
    </source>
</evidence>
<dbReference type="Proteomes" id="UP001148312">
    <property type="component" value="Unassembled WGS sequence"/>
</dbReference>
<reference evidence="1" key="2">
    <citation type="journal article" date="2023" name="IMA Fungus">
        <title>Comparative genomic study of the Penicillium genus elucidates a diverse pangenome and 15 lateral gene transfer events.</title>
        <authorList>
            <person name="Petersen C."/>
            <person name="Sorensen T."/>
            <person name="Nielsen M.R."/>
            <person name="Sondergaard T.E."/>
            <person name="Sorensen J.L."/>
            <person name="Fitzpatrick D.A."/>
            <person name="Frisvad J.C."/>
            <person name="Nielsen K.L."/>
        </authorList>
    </citation>
    <scope>NUCLEOTIDE SEQUENCE</scope>
    <source>
        <strain evidence="1">IBT 30728</strain>
    </source>
</reference>